<proteinExistence type="predicted"/>
<keyword evidence="3" id="KW-0418">Kinase</keyword>
<dbReference type="EMBL" id="SOCP01000019">
    <property type="protein sequence ID" value="TDV41708.1"/>
    <property type="molecule type" value="Genomic_DNA"/>
</dbReference>
<comment type="caution">
    <text evidence="3">The sequence shown here is derived from an EMBL/GenBank/DDBJ whole genome shotgun (WGS) entry which is preliminary data.</text>
</comment>
<dbReference type="InterPro" id="IPR050267">
    <property type="entry name" value="Anti-sigma-factor_SerPK"/>
</dbReference>
<keyword evidence="4" id="KW-1185">Reference proteome</keyword>
<dbReference type="InterPro" id="IPR003594">
    <property type="entry name" value="HATPase_dom"/>
</dbReference>
<evidence type="ECO:0000313" key="3">
    <source>
        <dbReference type="EMBL" id="TDV41708.1"/>
    </source>
</evidence>
<sequence>MNLGQQGLDGVPEGDLHFRVPAVPSRLVGLRHVLAEWAARVGLPEAETEALVLASYEAMANTVEHAYRDQTQGLLDLRARVDDEQARVVVTVTDYGQWKPPQMSGGLRGRGLSLIQGLTSTSTVTPTADGTTVTMFWPLPAADQ</sequence>
<dbReference type="AlphaFoldDB" id="A0A4R7UXV5"/>
<name>A0A4R7UXV5_9PSEU</name>
<dbReference type="OrthoDB" id="5184914at2"/>
<protein>
    <submittedName>
        <fullName evidence="3">Serine/threonine-protein kinase RsbW</fullName>
    </submittedName>
</protein>
<dbReference type="Gene3D" id="3.30.565.10">
    <property type="entry name" value="Histidine kinase-like ATPase, C-terminal domain"/>
    <property type="match status" value="1"/>
</dbReference>
<dbReference type="PANTHER" id="PTHR35526">
    <property type="entry name" value="ANTI-SIGMA-F FACTOR RSBW-RELATED"/>
    <property type="match status" value="1"/>
</dbReference>
<dbReference type="CDD" id="cd16936">
    <property type="entry name" value="HATPase_RsbW-like"/>
    <property type="match status" value="1"/>
</dbReference>
<reference evidence="3 4" key="1">
    <citation type="submission" date="2019-03" db="EMBL/GenBank/DDBJ databases">
        <title>Genomic Encyclopedia of Archaeal and Bacterial Type Strains, Phase II (KMG-II): from individual species to whole genera.</title>
        <authorList>
            <person name="Goeker M."/>
        </authorList>
    </citation>
    <scope>NUCLEOTIDE SEQUENCE [LARGE SCALE GENOMIC DNA]</scope>
    <source>
        <strain evidence="3 4">DSM 45499</strain>
    </source>
</reference>
<evidence type="ECO:0000259" key="2">
    <source>
        <dbReference type="Pfam" id="PF13581"/>
    </source>
</evidence>
<dbReference type="PANTHER" id="PTHR35526:SF3">
    <property type="entry name" value="ANTI-SIGMA-F FACTOR RSBW"/>
    <property type="match status" value="1"/>
</dbReference>
<accession>A0A4R7UXV5</accession>
<dbReference type="SUPFAM" id="SSF55874">
    <property type="entry name" value="ATPase domain of HSP90 chaperone/DNA topoisomerase II/histidine kinase"/>
    <property type="match status" value="1"/>
</dbReference>
<dbReference type="InterPro" id="IPR036890">
    <property type="entry name" value="HATPase_C_sf"/>
</dbReference>
<dbReference type="RefSeq" id="WP_133907518.1">
    <property type="nucleotide sequence ID" value="NZ_SOCP01000019.1"/>
</dbReference>
<evidence type="ECO:0000313" key="4">
    <source>
        <dbReference type="Proteomes" id="UP000294927"/>
    </source>
</evidence>
<dbReference type="GO" id="GO:0004674">
    <property type="term" value="F:protein serine/threonine kinase activity"/>
    <property type="evidence" value="ECO:0007669"/>
    <property type="project" value="UniProtKB-KW"/>
</dbReference>
<organism evidence="3 4">
    <name type="scientific">Actinophytocola oryzae</name>
    <dbReference type="NCBI Taxonomy" id="502181"/>
    <lineage>
        <taxon>Bacteria</taxon>
        <taxon>Bacillati</taxon>
        <taxon>Actinomycetota</taxon>
        <taxon>Actinomycetes</taxon>
        <taxon>Pseudonocardiales</taxon>
        <taxon>Pseudonocardiaceae</taxon>
    </lineage>
</organism>
<gene>
    <name evidence="3" type="ORF">CLV71_11930</name>
</gene>
<feature type="domain" description="Histidine kinase/HSP90-like ATPase" evidence="2">
    <location>
        <begin position="21"/>
        <end position="137"/>
    </location>
</feature>
<dbReference type="Proteomes" id="UP000294927">
    <property type="component" value="Unassembled WGS sequence"/>
</dbReference>
<evidence type="ECO:0000256" key="1">
    <source>
        <dbReference type="ARBA" id="ARBA00022527"/>
    </source>
</evidence>
<keyword evidence="1" id="KW-0723">Serine/threonine-protein kinase</keyword>
<dbReference type="Pfam" id="PF13581">
    <property type="entry name" value="HATPase_c_2"/>
    <property type="match status" value="1"/>
</dbReference>
<keyword evidence="3" id="KW-0808">Transferase</keyword>